<dbReference type="EMBL" id="MCGT01000040">
    <property type="protein sequence ID" value="ORX45890.1"/>
    <property type="molecule type" value="Genomic_DNA"/>
</dbReference>
<evidence type="ECO:0000313" key="1">
    <source>
        <dbReference type="EMBL" id="ORX45890.1"/>
    </source>
</evidence>
<comment type="caution">
    <text evidence="1">The sequence shown here is derived from an EMBL/GenBank/DDBJ whole genome shotgun (WGS) entry which is preliminary data.</text>
</comment>
<gene>
    <name evidence="1" type="ORF">DM01DRAFT_83062</name>
</gene>
<accession>A0A1X2G5Y2</accession>
<dbReference type="AlphaFoldDB" id="A0A1X2G5Y2"/>
<organism evidence="1 2">
    <name type="scientific">Hesseltinella vesiculosa</name>
    <dbReference type="NCBI Taxonomy" id="101127"/>
    <lineage>
        <taxon>Eukaryota</taxon>
        <taxon>Fungi</taxon>
        <taxon>Fungi incertae sedis</taxon>
        <taxon>Mucoromycota</taxon>
        <taxon>Mucoromycotina</taxon>
        <taxon>Mucoromycetes</taxon>
        <taxon>Mucorales</taxon>
        <taxon>Cunninghamellaceae</taxon>
        <taxon>Hesseltinella</taxon>
    </lineage>
</organism>
<evidence type="ECO:0000313" key="2">
    <source>
        <dbReference type="Proteomes" id="UP000242146"/>
    </source>
</evidence>
<reference evidence="1 2" key="1">
    <citation type="submission" date="2016-07" db="EMBL/GenBank/DDBJ databases">
        <title>Pervasive Adenine N6-methylation of Active Genes in Fungi.</title>
        <authorList>
            <consortium name="DOE Joint Genome Institute"/>
            <person name="Mondo S.J."/>
            <person name="Dannebaum R.O."/>
            <person name="Kuo R.C."/>
            <person name="Labutti K."/>
            <person name="Haridas S."/>
            <person name="Kuo A."/>
            <person name="Salamov A."/>
            <person name="Ahrendt S.R."/>
            <person name="Lipzen A."/>
            <person name="Sullivan W."/>
            <person name="Andreopoulos W.B."/>
            <person name="Clum A."/>
            <person name="Lindquist E."/>
            <person name="Daum C."/>
            <person name="Ramamoorthy G.K."/>
            <person name="Gryganskyi A."/>
            <person name="Culley D."/>
            <person name="Magnuson J.K."/>
            <person name="James T.Y."/>
            <person name="O'Malley M.A."/>
            <person name="Stajich J.E."/>
            <person name="Spatafora J.W."/>
            <person name="Visel A."/>
            <person name="Grigoriev I.V."/>
        </authorList>
    </citation>
    <scope>NUCLEOTIDE SEQUENCE [LARGE SCALE GENOMIC DNA]</scope>
    <source>
        <strain evidence="1 2">NRRL 3301</strain>
    </source>
</reference>
<keyword evidence="2" id="KW-1185">Reference proteome</keyword>
<name>A0A1X2G5Y2_9FUNG</name>
<dbReference type="Proteomes" id="UP000242146">
    <property type="component" value="Unassembled WGS sequence"/>
</dbReference>
<proteinExistence type="predicted"/>
<protein>
    <submittedName>
        <fullName evidence="1">Uncharacterized protein</fullName>
    </submittedName>
</protein>
<sequence length="124" mass="13877">MVLRLLHAQEPSLAQSYDNPSHLLTSICLPFLPMLFSCFSATAFSMSLAALSRLNHHKGHVSRQRHSSLYRLVAITSRLRNLVDSAKSWHWTSRSQKWFDSGVPVSTWDGTFADSNLTGLGATF</sequence>